<gene>
    <name evidence="1" type="ORF">MICPUN_64745</name>
</gene>
<dbReference type="OrthoDB" id="25790at2759"/>
<sequence length="93" mass="9564">MTAVSHLAPEFGIDVKRISEISGMAEATILTSYADMYPYAAKMLPEAYVERIPELEAPKMDKGDAAALEAGLAGLIGGDAEDGGGGALSLPPP</sequence>
<evidence type="ECO:0000313" key="2">
    <source>
        <dbReference type="Proteomes" id="UP000002009"/>
    </source>
</evidence>
<protein>
    <submittedName>
        <fullName evidence="1">Uncharacterized protein</fullName>
    </submittedName>
</protein>
<dbReference type="GeneID" id="8249770"/>
<proteinExistence type="predicted"/>
<reference evidence="1 2" key="1">
    <citation type="journal article" date="2009" name="Science">
        <title>Green evolution and dynamic adaptations revealed by genomes of the marine picoeukaryotes Micromonas.</title>
        <authorList>
            <person name="Worden A.Z."/>
            <person name="Lee J.H."/>
            <person name="Mock T."/>
            <person name="Rouze P."/>
            <person name="Simmons M.P."/>
            <person name="Aerts A.L."/>
            <person name="Allen A.E."/>
            <person name="Cuvelier M.L."/>
            <person name="Derelle E."/>
            <person name="Everett M.V."/>
            <person name="Foulon E."/>
            <person name="Grimwood J."/>
            <person name="Gundlach H."/>
            <person name="Henrissat B."/>
            <person name="Napoli C."/>
            <person name="McDonald S.M."/>
            <person name="Parker M.S."/>
            <person name="Rombauts S."/>
            <person name="Salamov A."/>
            <person name="Von Dassow P."/>
            <person name="Badger J.H."/>
            <person name="Coutinho P.M."/>
            <person name="Demir E."/>
            <person name="Dubchak I."/>
            <person name="Gentemann C."/>
            <person name="Eikrem W."/>
            <person name="Gready J.E."/>
            <person name="John U."/>
            <person name="Lanier W."/>
            <person name="Lindquist E.A."/>
            <person name="Lucas S."/>
            <person name="Mayer K.F."/>
            <person name="Moreau H."/>
            <person name="Not F."/>
            <person name="Otillar R."/>
            <person name="Panaud O."/>
            <person name="Pangilinan J."/>
            <person name="Paulsen I."/>
            <person name="Piegu B."/>
            <person name="Poliakov A."/>
            <person name="Robbens S."/>
            <person name="Schmutz J."/>
            <person name="Toulza E."/>
            <person name="Wyss T."/>
            <person name="Zelensky A."/>
            <person name="Zhou K."/>
            <person name="Armbrust E.V."/>
            <person name="Bhattacharya D."/>
            <person name="Goodenough U.W."/>
            <person name="Van de Peer Y."/>
            <person name="Grigoriev I.V."/>
        </authorList>
    </citation>
    <scope>NUCLEOTIDE SEQUENCE [LARGE SCALE GENOMIC DNA]</scope>
    <source>
        <strain evidence="2">RCC299 / NOUM17</strain>
    </source>
</reference>
<organism evidence="1 2">
    <name type="scientific">Micromonas commoda (strain RCC299 / NOUM17 / CCMP2709)</name>
    <name type="common">Picoplanktonic green alga</name>
    <dbReference type="NCBI Taxonomy" id="296587"/>
    <lineage>
        <taxon>Eukaryota</taxon>
        <taxon>Viridiplantae</taxon>
        <taxon>Chlorophyta</taxon>
        <taxon>Mamiellophyceae</taxon>
        <taxon>Mamiellales</taxon>
        <taxon>Mamiellaceae</taxon>
        <taxon>Micromonas</taxon>
    </lineage>
</organism>
<dbReference type="KEGG" id="mis:MICPUN_64745"/>
<dbReference type="Proteomes" id="UP000002009">
    <property type="component" value="Chromosome 16"/>
</dbReference>
<keyword evidence="2" id="KW-1185">Reference proteome</keyword>
<dbReference type="InParanoid" id="C1EIY5"/>
<dbReference type="RefSeq" id="XP_002506682.1">
    <property type="nucleotide sequence ID" value="XM_002506636.1"/>
</dbReference>
<dbReference type="EMBL" id="CP001334">
    <property type="protein sequence ID" value="ACO67940.1"/>
    <property type="molecule type" value="Genomic_DNA"/>
</dbReference>
<dbReference type="AlphaFoldDB" id="C1EIY5"/>
<evidence type="ECO:0000313" key="1">
    <source>
        <dbReference type="EMBL" id="ACO67940.1"/>
    </source>
</evidence>
<accession>C1EIY5</accession>
<name>C1EIY5_MICCC</name>